<dbReference type="Proteomes" id="UP001141552">
    <property type="component" value="Unassembled WGS sequence"/>
</dbReference>
<comment type="caution">
    <text evidence="3">The sequence shown here is derived from an EMBL/GenBank/DDBJ whole genome shotgun (WGS) entry which is preliminary data.</text>
</comment>
<evidence type="ECO:0000313" key="3">
    <source>
        <dbReference type="EMBL" id="KAJ4848558.1"/>
    </source>
</evidence>
<feature type="compositionally biased region" description="Basic and acidic residues" evidence="1">
    <location>
        <begin position="48"/>
        <end position="74"/>
    </location>
</feature>
<dbReference type="EMBL" id="JAKUCV010000874">
    <property type="protein sequence ID" value="KAJ4848558.1"/>
    <property type="molecule type" value="Genomic_DNA"/>
</dbReference>
<dbReference type="AlphaFoldDB" id="A0A9Q0GF86"/>
<keyword evidence="4" id="KW-1185">Reference proteome</keyword>
<name>A0A9Q0GF86_9ROSI</name>
<evidence type="ECO:0000313" key="4">
    <source>
        <dbReference type="Proteomes" id="UP001141552"/>
    </source>
</evidence>
<feature type="signal peptide" evidence="2">
    <location>
        <begin position="1"/>
        <end position="27"/>
    </location>
</feature>
<evidence type="ECO:0000256" key="2">
    <source>
        <dbReference type="SAM" id="SignalP"/>
    </source>
</evidence>
<dbReference type="InterPro" id="IPR033249">
    <property type="entry name" value="CLE_plant"/>
</dbReference>
<protein>
    <submittedName>
        <fullName evidence="3">Uncharacterized protein</fullName>
    </submittedName>
</protein>
<dbReference type="PANTHER" id="PTHR34545:SF1">
    <property type="entry name" value="CLAVATA3_ESR (CLE)-RELATED PROTEIN 22"/>
    <property type="match status" value="1"/>
</dbReference>
<proteinExistence type="predicted"/>
<gene>
    <name evidence="3" type="ORF">Tsubulata_007857</name>
</gene>
<reference evidence="3" key="1">
    <citation type="submission" date="2022-02" db="EMBL/GenBank/DDBJ databases">
        <authorList>
            <person name="Henning P.M."/>
            <person name="McCubbin A.G."/>
            <person name="Shore J.S."/>
        </authorList>
    </citation>
    <scope>NUCLEOTIDE SEQUENCE</scope>
    <source>
        <strain evidence="3">F60SS</strain>
        <tissue evidence="3">Leaves</tissue>
    </source>
</reference>
<dbReference type="OrthoDB" id="1405557at2759"/>
<feature type="region of interest" description="Disordered" evidence="1">
    <location>
        <begin position="30"/>
        <end position="85"/>
    </location>
</feature>
<sequence>MQMGFPKGLASLLAILLLLFLLLAISSTPDRSTAYGSFRTGPATHRLGSRESHGGQERAKNEDGDAILGDEKRRVYTGPNPLHNR</sequence>
<reference evidence="3" key="2">
    <citation type="journal article" date="2023" name="Plants (Basel)">
        <title>Annotation of the Turnera subulata (Passifloraceae) Draft Genome Reveals the S-Locus Evolved after the Divergence of Turneroideae from Passifloroideae in a Stepwise Manner.</title>
        <authorList>
            <person name="Henning P.M."/>
            <person name="Roalson E.H."/>
            <person name="Mir W."/>
            <person name="McCubbin A.G."/>
            <person name="Shore J.S."/>
        </authorList>
    </citation>
    <scope>NUCLEOTIDE SEQUENCE</scope>
    <source>
        <strain evidence="3">F60SS</strain>
    </source>
</reference>
<dbReference type="PANTHER" id="PTHR34545">
    <property type="entry name" value="CLAVATA3/ESR (CLE)-RELATED PROTEIN 22"/>
    <property type="match status" value="1"/>
</dbReference>
<keyword evidence="2" id="KW-0732">Signal</keyword>
<accession>A0A9Q0GF86</accession>
<evidence type="ECO:0000256" key="1">
    <source>
        <dbReference type="SAM" id="MobiDB-lite"/>
    </source>
</evidence>
<dbReference type="GO" id="GO:0048731">
    <property type="term" value="P:system development"/>
    <property type="evidence" value="ECO:0007669"/>
    <property type="project" value="InterPro"/>
</dbReference>
<organism evidence="3 4">
    <name type="scientific">Turnera subulata</name>
    <dbReference type="NCBI Taxonomy" id="218843"/>
    <lineage>
        <taxon>Eukaryota</taxon>
        <taxon>Viridiplantae</taxon>
        <taxon>Streptophyta</taxon>
        <taxon>Embryophyta</taxon>
        <taxon>Tracheophyta</taxon>
        <taxon>Spermatophyta</taxon>
        <taxon>Magnoliopsida</taxon>
        <taxon>eudicotyledons</taxon>
        <taxon>Gunneridae</taxon>
        <taxon>Pentapetalae</taxon>
        <taxon>rosids</taxon>
        <taxon>fabids</taxon>
        <taxon>Malpighiales</taxon>
        <taxon>Passifloraceae</taxon>
        <taxon>Turnera</taxon>
    </lineage>
</organism>
<feature type="chain" id="PRO_5040383465" evidence="2">
    <location>
        <begin position="28"/>
        <end position="85"/>
    </location>
</feature>